<evidence type="ECO:0000313" key="10">
    <source>
        <dbReference type="Proteomes" id="UP000266841"/>
    </source>
</evidence>
<dbReference type="EMBL" id="AGNL01045388">
    <property type="protein sequence ID" value="EJK48814.1"/>
    <property type="molecule type" value="Genomic_DNA"/>
</dbReference>
<keyword evidence="2" id="KW-0479">Metal-binding</keyword>
<comment type="cofactor">
    <cofactor evidence="1">
        <name>L-ascorbate</name>
        <dbReference type="ChEBI" id="CHEBI:38290"/>
    </cofactor>
</comment>
<evidence type="ECO:0000256" key="4">
    <source>
        <dbReference type="ARBA" id="ARBA00022964"/>
    </source>
</evidence>
<dbReference type="Pfam" id="PF13640">
    <property type="entry name" value="2OG-FeII_Oxy_3"/>
    <property type="match status" value="1"/>
</dbReference>
<dbReference type="Proteomes" id="UP000266841">
    <property type="component" value="Unassembled WGS sequence"/>
</dbReference>
<dbReference type="GO" id="GO:0031418">
    <property type="term" value="F:L-ascorbic acid binding"/>
    <property type="evidence" value="ECO:0007669"/>
    <property type="project" value="UniProtKB-KW"/>
</dbReference>
<evidence type="ECO:0000256" key="5">
    <source>
        <dbReference type="ARBA" id="ARBA00023002"/>
    </source>
</evidence>
<keyword evidence="6" id="KW-0408">Iron</keyword>
<proteinExistence type="predicted"/>
<dbReference type="InterPro" id="IPR005123">
    <property type="entry name" value="Oxoglu/Fe-dep_dioxygenase_dom"/>
</dbReference>
<keyword evidence="5" id="KW-0560">Oxidoreductase</keyword>
<comment type="caution">
    <text evidence="9">The sequence shown here is derived from an EMBL/GenBank/DDBJ whole genome shotgun (WGS) entry which is preliminary data.</text>
</comment>
<feature type="compositionally biased region" description="Low complexity" evidence="7">
    <location>
        <begin position="1"/>
        <end position="18"/>
    </location>
</feature>
<dbReference type="PANTHER" id="PTHR12907">
    <property type="entry name" value="EGL NINE HOMOLOG-RELATED"/>
    <property type="match status" value="1"/>
</dbReference>
<dbReference type="SMART" id="SM00702">
    <property type="entry name" value="P4Hc"/>
    <property type="match status" value="1"/>
</dbReference>
<dbReference type="OMA" id="DEMELQY"/>
<evidence type="ECO:0000256" key="6">
    <source>
        <dbReference type="ARBA" id="ARBA00023004"/>
    </source>
</evidence>
<accession>K0R9D1</accession>
<organism evidence="9 10">
    <name type="scientific">Thalassiosira oceanica</name>
    <name type="common">Marine diatom</name>
    <dbReference type="NCBI Taxonomy" id="159749"/>
    <lineage>
        <taxon>Eukaryota</taxon>
        <taxon>Sar</taxon>
        <taxon>Stramenopiles</taxon>
        <taxon>Ochrophyta</taxon>
        <taxon>Bacillariophyta</taxon>
        <taxon>Coscinodiscophyceae</taxon>
        <taxon>Thalassiosirophycidae</taxon>
        <taxon>Thalassiosirales</taxon>
        <taxon>Thalassiosiraceae</taxon>
        <taxon>Thalassiosira</taxon>
    </lineage>
</organism>
<keyword evidence="10" id="KW-1185">Reference proteome</keyword>
<sequence length="297" mass="33258">MATSEPSPPSIDTSPISEGRVSITPNLLSNQQVEALLEDAKGLHRNGAFVPGGLRRRKNNRDGSDMTSTTDATTRICDICGLFDDAEKAGPSVGNMDAREELLDLMADLRELLQTYLGIRLSKGMELQYLRYPGISDGQSGGVKQKGFYGRHFDRDPEDESCSCKRKVSLLLYLNTETWDAKKDGGVLRAYMPQKQQQKQARGKTRGRSGIDGKGATHQDIVPKGGTLVLFDSASVEHEVLPTHRERWAVVGWFLEDEDDNRVSMKRKKSDAKQHSRGDQQQRRRKKKKRRRKGEGT</sequence>
<dbReference type="InterPro" id="IPR044862">
    <property type="entry name" value="Pro_4_hyd_alph_FE2OG_OXY"/>
</dbReference>
<evidence type="ECO:0000256" key="7">
    <source>
        <dbReference type="SAM" id="MobiDB-lite"/>
    </source>
</evidence>
<feature type="compositionally biased region" description="Basic residues" evidence="7">
    <location>
        <begin position="283"/>
        <end position="297"/>
    </location>
</feature>
<keyword evidence="4" id="KW-0223">Dioxygenase</keyword>
<dbReference type="OrthoDB" id="76265at2759"/>
<dbReference type="PANTHER" id="PTHR12907:SF26">
    <property type="entry name" value="HIF PROLYL HYDROXYLASE, ISOFORM C"/>
    <property type="match status" value="1"/>
</dbReference>
<feature type="region of interest" description="Disordered" evidence="7">
    <location>
        <begin position="48"/>
        <end position="70"/>
    </location>
</feature>
<dbReference type="GO" id="GO:0071456">
    <property type="term" value="P:cellular response to hypoxia"/>
    <property type="evidence" value="ECO:0007669"/>
    <property type="project" value="TreeGrafter"/>
</dbReference>
<dbReference type="PROSITE" id="PS51471">
    <property type="entry name" value="FE2OG_OXY"/>
    <property type="match status" value="1"/>
</dbReference>
<feature type="domain" description="Fe2OG dioxygenase" evidence="8">
    <location>
        <begin position="123"/>
        <end position="256"/>
    </location>
</feature>
<gene>
    <name evidence="9" type="ORF">THAOC_32357</name>
</gene>
<feature type="region of interest" description="Disordered" evidence="7">
    <location>
        <begin position="261"/>
        <end position="297"/>
    </location>
</feature>
<dbReference type="InterPro" id="IPR006620">
    <property type="entry name" value="Pro_4_hyd_alph"/>
</dbReference>
<feature type="compositionally biased region" description="Basic and acidic residues" evidence="7">
    <location>
        <begin position="271"/>
        <end position="282"/>
    </location>
</feature>
<name>K0R9D1_THAOC</name>
<evidence type="ECO:0000256" key="1">
    <source>
        <dbReference type="ARBA" id="ARBA00001961"/>
    </source>
</evidence>
<evidence type="ECO:0000256" key="2">
    <source>
        <dbReference type="ARBA" id="ARBA00022723"/>
    </source>
</evidence>
<evidence type="ECO:0000259" key="8">
    <source>
        <dbReference type="PROSITE" id="PS51471"/>
    </source>
</evidence>
<evidence type="ECO:0000313" key="9">
    <source>
        <dbReference type="EMBL" id="EJK48814.1"/>
    </source>
</evidence>
<keyword evidence="3" id="KW-0847">Vitamin C</keyword>
<evidence type="ECO:0000256" key="3">
    <source>
        <dbReference type="ARBA" id="ARBA00022896"/>
    </source>
</evidence>
<protein>
    <recommendedName>
        <fullName evidence="8">Fe2OG dioxygenase domain-containing protein</fullName>
    </recommendedName>
</protein>
<dbReference type="GO" id="GO:0031543">
    <property type="term" value="F:peptidyl-proline dioxygenase activity"/>
    <property type="evidence" value="ECO:0007669"/>
    <property type="project" value="TreeGrafter"/>
</dbReference>
<dbReference type="GO" id="GO:0008198">
    <property type="term" value="F:ferrous iron binding"/>
    <property type="evidence" value="ECO:0007669"/>
    <property type="project" value="TreeGrafter"/>
</dbReference>
<dbReference type="AlphaFoldDB" id="K0R9D1"/>
<reference evidence="9 10" key="1">
    <citation type="journal article" date="2012" name="Genome Biol.">
        <title>Genome and low-iron response of an oceanic diatom adapted to chronic iron limitation.</title>
        <authorList>
            <person name="Lommer M."/>
            <person name="Specht M."/>
            <person name="Roy A.S."/>
            <person name="Kraemer L."/>
            <person name="Andreson R."/>
            <person name="Gutowska M.A."/>
            <person name="Wolf J."/>
            <person name="Bergner S.V."/>
            <person name="Schilhabel M.B."/>
            <person name="Klostermeier U.C."/>
            <person name="Beiko R.G."/>
            <person name="Rosenstiel P."/>
            <person name="Hippler M."/>
            <person name="Laroche J."/>
        </authorList>
    </citation>
    <scope>NUCLEOTIDE SEQUENCE [LARGE SCALE GENOMIC DNA]</scope>
    <source>
        <strain evidence="9 10">CCMP1005</strain>
    </source>
</reference>
<feature type="region of interest" description="Disordered" evidence="7">
    <location>
        <begin position="1"/>
        <end position="21"/>
    </location>
</feature>
<dbReference type="InterPro" id="IPR051559">
    <property type="entry name" value="HIF_prolyl_hydroxylases"/>
</dbReference>
<dbReference type="Gene3D" id="2.60.120.620">
    <property type="entry name" value="q2cbj1_9rhob like domain"/>
    <property type="match status" value="1"/>
</dbReference>
<dbReference type="eggNOG" id="ENOG502SVK8">
    <property type="taxonomic scope" value="Eukaryota"/>
</dbReference>
<feature type="region of interest" description="Disordered" evidence="7">
    <location>
        <begin position="192"/>
        <end position="219"/>
    </location>
</feature>